<dbReference type="Gene3D" id="3.40.140.20">
    <property type="match status" value="2"/>
</dbReference>
<dbReference type="AlphaFoldDB" id="A0AAI8CLC1"/>
<dbReference type="GO" id="GO:0004643">
    <property type="term" value="F:phosphoribosylaminoimidazolecarboxamide formyltransferase activity"/>
    <property type="evidence" value="ECO:0007669"/>
    <property type="project" value="InterPro"/>
</dbReference>
<dbReference type="GO" id="GO:0006189">
    <property type="term" value="P:'de novo' IMP biosynthetic process"/>
    <property type="evidence" value="ECO:0007669"/>
    <property type="project" value="TreeGrafter"/>
</dbReference>
<organism evidence="1 2">
    <name type="scientific">Fervidobacterium islandicum</name>
    <dbReference type="NCBI Taxonomy" id="2423"/>
    <lineage>
        <taxon>Bacteria</taxon>
        <taxon>Thermotogati</taxon>
        <taxon>Thermotogota</taxon>
        <taxon>Thermotogae</taxon>
        <taxon>Thermotogales</taxon>
        <taxon>Fervidobacteriaceae</taxon>
        <taxon>Fervidobacterium</taxon>
    </lineage>
</organism>
<dbReference type="SUPFAM" id="SSF53927">
    <property type="entry name" value="Cytidine deaminase-like"/>
    <property type="match status" value="1"/>
</dbReference>
<evidence type="ECO:0000313" key="1">
    <source>
        <dbReference type="EMBL" id="AMW33498.1"/>
    </source>
</evidence>
<dbReference type="PANTHER" id="PTHR11692">
    <property type="entry name" value="BIFUNCTIONAL PURINE BIOSYNTHESIS PROTEIN PURH"/>
    <property type="match status" value="1"/>
</dbReference>
<dbReference type="SMART" id="SM00798">
    <property type="entry name" value="AICARFT_IMPCHas"/>
    <property type="match status" value="1"/>
</dbReference>
<dbReference type="InterPro" id="IPR002695">
    <property type="entry name" value="PurH-like"/>
</dbReference>
<gene>
    <name evidence="1" type="ORF">NA23_09835</name>
</gene>
<keyword evidence="2" id="KW-1185">Reference proteome</keyword>
<dbReference type="InterPro" id="IPR016193">
    <property type="entry name" value="Cytidine_deaminase-like"/>
</dbReference>
<proteinExistence type="predicted"/>
<accession>A0AAI8CLC1</accession>
<reference evidence="1 2" key="1">
    <citation type="journal article" date="2015" name="Stand. Genomic Sci.">
        <title>Genome sequence of a native-feather degrading extremely thermophilic Eubacterium, Fervidobacterium islandicum AW-1.</title>
        <authorList>
            <person name="Lee Y.J."/>
            <person name="Jeong H."/>
            <person name="Park G.S."/>
            <person name="Kwak Y."/>
            <person name="Lee S.J."/>
            <person name="Lee S.J."/>
            <person name="Park M.K."/>
            <person name="Kim J.Y."/>
            <person name="Kang H.K."/>
            <person name="Shin J.H."/>
            <person name="Lee D.W."/>
        </authorList>
    </citation>
    <scope>NUCLEOTIDE SEQUENCE [LARGE SCALE GENOMIC DNA]</scope>
    <source>
        <strain evidence="1 2">AW-1</strain>
    </source>
</reference>
<dbReference type="KEGG" id="fia:NA23_09835"/>
<dbReference type="InterPro" id="IPR024051">
    <property type="entry name" value="AICAR_Tfase_dup_dom_sf"/>
</dbReference>
<dbReference type="Proteomes" id="UP000093740">
    <property type="component" value="Chromosome"/>
</dbReference>
<dbReference type="PANTHER" id="PTHR11692:SF0">
    <property type="entry name" value="BIFUNCTIONAL PURINE BIOSYNTHESIS PROTEIN ATIC"/>
    <property type="match status" value="1"/>
</dbReference>
<dbReference type="GO" id="GO:0003937">
    <property type="term" value="F:IMP cyclohydrolase activity"/>
    <property type="evidence" value="ECO:0007669"/>
    <property type="project" value="InterPro"/>
</dbReference>
<dbReference type="GO" id="GO:0005829">
    <property type="term" value="C:cytosol"/>
    <property type="evidence" value="ECO:0007669"/>
    <property type="project" value="TreeGrafter"/>
</dbReference>
<name>A0AAI8CLC1_FERIS</name>
<sequence length="307" mass="33663">MEFLSAENVEKLELKKFDIKLRYGENSHEQVYIFGKPQFEVLHEGKQLSYNNILDAEAAWVLARNLTTIGGGAAVIKHQTPCGVAYLKNESEDGKIEAIKLSIQADSESSYGGILATSFPFTLEMAKALNTYLEVIVAPEFEPQAVEFLSKKKVRLIKPKEYTPYAGKVAFGSLVLSERRFEGEPELLFGTPIDIKDVKFALIVVEAVKSNAIVIVKDGVTVGIGGGQPSRKRSAWIATTLAGNNAKDAIAASDAFFPFTDGLEILINAGVKCVVAPLGSIRDEEVLSFAREKGVTFYKSPIRLFRH</sequence>
<dbReference type="Pfam" id="PF01808">
    <property type="entry name" value="AICARFT_IMPCHas"/>
    <property type="match status" value="1"/>
</dbReference>
<dbReference type="EMBL" id="CP014334">
    <property type="protein sequence ID" value="AMW33498.1"/>
    <property type="molecule type" value="Genomic_DNA"/>
</dbReference>
<evidence type="ECO:0000313" key="2">
    <source>
        <dbReference type="Proteomes" id="UP000093740"/>
    </source>
</evidence>
<dbReference type="RefSeq" id="WP_033191666.1">
    <property type="nucleotide sequence ID" value="NZ_CP014334.2"/>
</dbReference>
<protein>
    <submittedName>
        <fullName evidence="1">Phosphoribosylaminoimidazolecarboxamide formyltransferase</fullName>
    </submittedName>
</protein>